<dbReference type="Proteomes" id="UP001169069">
    <property type="component" value="Unassembled WGS sequence"/>
</dbReference>
<comment type="caution">
    <text evidence="1">The sequence shown here is derived from an EMBL/GenBank/DDBJ whole genome shotgun (WGS) entry which is preliminary data.</text>
</comment>
<proteinExistence type="predicted"/>
<evidence type="ECO:0008006" key="3">
    <source>
        <dbReference type="Google" id="ProtNLM"/>
    </source>
</evidence>
<accession>A0ABT7QZH4</accession>
<protein>
    <recommendedName>
        <fullName evidence="3">Addiction module component</fullName>
    </recommendedName>
</protein>
<dbReference type="EMBL" id="JAQIBD010000003">
    <property type="protein sequence ID" value="MDM5272246.1"/>
    <property type="molecule type" value="Genomic_DNA"/>
</dbReference>
<keyword evidence="2" id="KW-1185">Reference proteome</keyword>
<gene>
    <name evidence="1" type="ORF">PGH07_08640</name>
</gene>
<evidence type="ECO:0000313" key="2">
    <source>
        <dbReference type="Proteomes" id="UP001169069"/>
    </source>
</evidence>
<sequence length="68" mass="7996">MNEETKEILLSQIEKLIAYGSQETTINPDLLAYLSMDDLISMRNNLLEKVGKLSDEDKKWLEQFKKYE</sequence>
<name>A0ABT7QZH4_9BACT</name>
<evidence type="ECO:0000313" key="1">
    <source>
        <dbReference type="EMBL" id="MDM5272246.1"/>
    </source>
</evidence>
<dbReference type="RefSeq" id="WP_289414030.1">
    <property type="nucleotide sequence ID" value="NZ_JAQIBD010000003.1"/>
</dbReference>
<organism evidence="1 2">
    <name type="scientific">Sulfurovum zhangzhouensis</name>
    <dbReference type="NCBI Taxonomy" id="3019067"/>
    <lineage>
        <taxon>Bacteria</taxon>
        <taxon>Pseudomonadati</taxon>
        <taxon>Campylobacterota</taxon>
        <taxon>Epsilonproteobacteria</taxon>
        <taxon>Campylobacterales</taxon>
        <taxon>Sulfurovaceae</taxon>
        <taxon>Sulfurovum</taxon>
    </lineage>
</organism>
<reference evidence="1" key="1">
    <citation type="submission" date="2023-01" db="EMBL/GenBank/DDBJ databases">
        <title>Sulfurovum sp. zt1-1 genome assembly.</title>
        <authorList>
            <person name="Wang J."/>
        </authorList>
    </citation>
    <scope>NUCLEOTIDE SEQUENCE</scope>
    <source>
        <strain evidence="1">Zt1-1</strain>
    </source>
</reference>